<name>A0AAV4J881_9GAST</name>
<sequence length="120" mass="13789">MYHNIPVDFRLTYGQMLTDDQLMSLSKQDNQALIIKLHYLKDGRYGGYRVIFGRLSGDPRTHFVYAQAVSVWGISDFSPEGPGSGMPRVKLLRFYQKATASGLLINCFFLSFRWSVRIDM</sequence>
<reference evidence="1 2" key="1">
    <citation type="journal article" date="2021" name="Elife">
        <title>Chloroplast acquisition without the gene transfer in kleptoplastic sea slugs, Plakobranchus ocellatus.</title>
        <authorList>
            <person name="Maeda T."/>
            <person name="Takahashi S."/>
            <person name="Yoshida T."/>
            <person name="Shimamura S."/>
            <person name="Takaki Y."/>
            <person name="Nagai Y."/>
            <person name="Toyoda A."/>
            <person name="Suzuki Y."/>
            <person name="Arimoto A."/>
            <person name="Ishii H."/>
            <person name="Satoh N."/>
            <person name="Nishiyama T."/>
            <person name="Hasebe M."/>
            <person name="Maruyama T."/>
            <person name="Minagawa J."/>
            <person name="Obokata J."/>
            <person name="Shigenobu S."/>
        </authorList>
    </citation>
    <scope>NUCLEOTIDE SEQUENCE [LARGE SCALE GENOMIC DNA]</scope>
</reference>
<evidence type="ECO:0000313" key="1">
    <source>
        <dbReference type="EMBL" id="GFS18874.1"/>
    </source>
</evidence>
<organism evidence="1 2">
    <name type="scientific">Elysia marginata</name>
    <dbReference type="NCBI Taxonomy" id="1093978"/>
    <lineage>
        <taxon>Eukaryota</taxon>
        <taxon>Metazoa</taxon>
        <taxon>Spiralia</taxon>
        <taxon>Lophotrochozoa</taxon>
        <taxon>Mollusca</taxon>
        <taxon>Gastropoda</taxon>
        <taxon>Heterobranchia</taxon>
        <taxon>Euthyneura</taxon>
        <taxon>Panpulmonata</taxon>
        <taxon>Sacoglossa</taxon>
        <taxon>Placobranchoidea</taxon>
        <taxon>Plakobranchidae</taxon>
        <taxon>Elysia</taxon>
    </lineage>
</organism>
<accession>A0AAV4J881</accession>
<proteinExistence type="predicted"/>
<comment type="caution">
    <text evidence="1">The sequence shown here is derived from an EMBL/GenBank/DDBJ whole genome shotgun (WGS) entry which is preliminary data.</text>
</comment>
<dbReference type="EMBL" id="BMAT01013722">
    <property type="protein sequence ID" value="GFS18874.1"/>
    <property type="molecule type" value="Genomic_DNA"/>
</dbReference>
<evidence type="ECO:0000313" key="2">
    <source>
        <dbReference type="Proteomes" id="UP000762676"/>
    </source>
</evidence>
<dbReference type="AlphaFoldDB" id="A0AAV4J881"/>
<gene>
    <name evidence="1" type="ORF">ElyMa_006858700</name>
</gene>
<keyword evidence="2" id="KW-1185">Reference proteome</keyword>
<protein>
    <submittedName>
        <fullName evidence="1">Uncharacterized protein</fullName>
    </submittedName>
</protein>
<dbReference type="Proteomes" id="UP000762676">
    <property type="component" value="Unassembled WGS sequence"/>
</dbReference>